<dbReference type="AlphaFoldDB" id="A0AAN9PET4"/>
<comment type="subcellular location">
    <subcellularLocation>
        <location evidence="2">Mitochondrion membrane</location>
        <topology evidence="2">Multi-pass membrane protein</topology>
    </subcellularLocation>
</comment>
<evidence type="ECO:0000256" key="2">
    <source>
        <dbReference type="ARBA" id="ARBA00004225"/>
    </source>
</evidence>
<feature type="transmembrane region" description="Helical" evidence="19">
    <location>
        <begin position="345"/>
        <end position="367"/>
    </location>
</feature>
<dbReference type="Proteomes" id="UP001367508">
    <property type="component" value="Unassembled WGS sequence"/>
</dbReference>
<comment type="function">
    <text evidence="1">Core subunit of the mitochondrial membrane respiratory chain NADH dehydrogenase (Complex I) that is believed to belong to the minimal assembly required for catalysis. Complex I functions in the transfer of electrons from NADH to the respiratory chain. The immediate electron acceptor for the enzyme is believed to be ubiquinone.</text>
</comment>
<reference evidence="20 21" key="1">
    <citation type="submission" date="2024-01" db="EMBL/GenBank/DDBJ databases">
        <title>The genomes of 5 underutilized Papilionoideae crops provide insights into root nodulation and disease resistanc.</title>
        <authorList>
            <person name="Jiang F."/>
        </authorList>
    </citation>
    <scope>NUCLEOTIDE SEQUENCE [LARGE SCALE GENOMIC DNA]</scope>
    <source>
        <strain evidence="20">LVBAO_FW01</strain>
        <tissue evidence="20">Leaves</tissue>
    </source>
</reference>
<dbReference type="Gene3D" id="1.20.120.1200">
    <property type="entry name" value="NADH-ubiquinone/plastoquinone oxidoreductase chain 6, subunit NuoJ"/>
    <property type="match status" value="1"/>
</dbReference>
<evidence type="ECO:0000256" key="8">
    <source>
        <dbReference type="ARBA" id="ARBA00022660"/>
    </source>
</evidence>
<dbReference type="PANTHER" id="PTHR33269">
    <property type="entry name" value="NADH-UBIQUINONE OXIDOREDUCTASE CHAIN 6"/>
    <property type="match status" value="1"/>
</dbReference>
<keyword evidence="16 19" id="KW-0472">Membrane</keyword>
<keyword evidence="21" id="KW-1185">Reference proteome</keyword>
<feature type="transmembrane region" description="Helical" evidence="19">
    <location>
        <begin position="258"/>
        <end position="280"/>
    </location>
</feature>
<evidence type="ECO:0000256" key="5">
    <source>
        <dbReference type="ARBA" id="ARBA00021095"/>
    </source>
</evidence>
<evidence type="ECO:0000256" key="18">
    <source>
        <dbReference type="ARBA" id="ARBA00049551"/>
    </source>
</evidence>
<dbReference type="FunFam" id="1.20.120.1200:FF:000003">
    <property type="entry name" value="NADH-ubiquinone oxidoreductase chain 6"/>
    <property type="match status" value="1"/>
</dbReference>
<dbReference type="EC" id="7.1.1.2" evidence="4"/>
<feature type="transmembrane region" description="Helical" evidence="19">
    <location>
        <begin position="410"/>
        <end position="433"/>
    </location>
</feature>
<dbReference type="InterPro" id="IPR042106">
    <property type="entry name" value="Nuo/plastoQ_OxRdtase_6_NuoJ"/>
</dbReference>
<dbReference type="GO" id="GO:0008137">
    <property type="term" value="F:NADH dehydrogenase (ubiquinone) activity"/>
    <property type="evidence" value="ECO:0007669"/>
    <property type="project" value="UniProtKB-EC"/>
</dbReference>
<evidence type="ECO:0000256" key="3">
    <source>
        <dbReference type="ARBA" id="ARBA00005698"/>
    </source>
</evidence>
<evidence type="ECO:0000256" key="13">
    <source>
        <dbReference type="ARBA" id="ARBA00023027"/>
    </source>
</evidence>
<dbReference type="Pfam" id="PF00499">
    <property type="entry name" value="Oxidored_q3"/>
    <property type="match status" value="1"/>
</dbReference>
<keyword evidence="12 19" id="KW-1133">Transmembrane helix</keyword>
<keyword evidence="7" id="KW-0691">RNA editing</keyword>
<comment type="catalytic activity">
    <reaction evidence="18">
        <text>a ubiquinone + NADH + 5 H(+)(in) = a ubiquinol + NAD(+) + 4 H(+)(out)</text>
        <dbReference type="Rhea" id="RHEA:29091"/>
        <dbReference type="Rhea" id="RHEA-COMP:9565"/>
        <dbReference type="Rhea" id="RHEA-COMP:9566"/>
        <dbReference type="ChEBI" id="CHEBI:15378"/>
        <dbReference type="ChEBI" id="CHEBI:16389"/>
        <dbReference type="ChEBI" id="CHEBI:17976"/>
        <dbReference type="ChEBI" id="CHEBI:57540"/>
        <dbReference type="ChEBI" id="CHEBI:57945"/>
        <dbReference type="EC" id="7.1.1.2"/>
    </reaction>
</comment>
<evidence type="ECO:0000256" key="10">
    <source>
        <dbReference type="ARBA" id="ARBA00022967"/>
    </source>
</evidence>
<keyword evidence="15" id="KW-0496">Mitochondrion</keyword>
<evidence type="ECO:0000256" key="17">
    <source>
        <dbReference type="ARBA" id="ARBA00031019"/>
    </source>
</evidence>
<dbReference type="NCBIfam" id="NF005164">
    <property type="entry name" value="PRK06638.1-4"/>
    <property type="match status" value="1"/>
</dbReference>
<gene>
    <name evidence="20" type="ORF">VNO77_50175</name>
</gene>
<protein>
    <recommendedName>
        <fullName evidence="5">NADH-ubiquinone oxidoreductase chain 6</fullName>
        <ecNumber evidence="4">7.1.1.2</ecNumber>
    </recommendedName>
    <alternativeName>
        <fullName evidence="17">NADH dehydrogenase subunit 6</fullName>
    </alternativeName>
</protein>
<feature type="transmembrane region" description="Helical" evidence="19">
    <location>
        <begin position="208"/>
        <end position="225"/>
    </location>
</feature>
<keyword evidence="8" id="KW-0679">Respiratory chain</keyword>
<evidence type="ECO:0000256" key="19">
    <source>
        <dbReference type="SAM" id="Phobius"/>
    </source>
</evidence>
<dbReference type="PANTHER" id="PTHR33269:SF17">
    <property type="entry name" value="NADH-UBIQUINONE OXIDOREDUCTASE CHAIN 6"/>
    <property type="match status" value="1"/>
</dbReference>
<evidence type="ECO:0000256" key="12">
    <source>
        <dbReference type="ARBA" id="ARBA00022989"/>
    </source>
</evidence>
<accession>A0AAN9PET4</accession>
<evidence type="ECO:0000256" key="6">
    <source>
        <dbReference type="ARBA" id="ARBA00022448"/>
    </source>
</evidence>
<comment type="caution">
    <text evidence="20">The sequence shown here is derived from an EMBL/GenBank/DDBJ whole genome shotgun (WGS) entry which is preliminary data.</text>
</comment>
<dbReference type="EMBL" id="JAYMYQ010000069">
    <property type="protein sequence ID" value="KAK7296465.1"/>
    <property type="molecule type" value="Genomic_DNA"/>
</dbReference>
<dbReference type="InterPro" id="IPR001457">
    <property type="entry name" value="NADH_UbQ/plastoQ_OxRdtase_su6"/>
</dbReference>
<evidence type="ECO:0000256" key="14">
    <source>
        <dbReference type="ARBA" id="ARBA00023075"/>
    </source>
</evidence>
<feature type="transmembrane region" description="Helical" evidence="19">
    <location>
        <begin position="300"/>
        <end position="333"/>
    </location>
</feature>
<evidence type="ECO:0000256" key="16">
    <source>
        <dbReference type="ARBA" id="ARBA00023136"/>
    </source>
</evidence>
<proteinExistence type="inferred from homology"/>
<evidence type="ECO:0000313" key="21">
    <source>
        <dbReference type="Proteomes" id="UP001367508"/>
    </source>
</evidence>
<evidence type="ECO:0000256" key="4">
    <source>
        <dbReference type="ARBA" id="ARBA00012944"/>
    </source>
</evidence>
<comment type="similarity">
    <text evidence="3">Belongs to the complex I subunit 6 family.</text>
</comment>
<keyword evidence="14" id="KW-0830">Ubiquinone</keyword>
<dbReference type="GO" id="GO:0031966">
    <property type="term" value="C:mitochondrial membrane"/>
    <property type="evidence" value="ECO:0007669"/>
    <property type="project" value="UniProtKB-SubCell"/>
</dbReference>
<keyword evidence="13" id="KW-0520">NAD</keyword>
<keyword evidence="9 19" id="KW-0812">Transmembrane</keyword>
<evidence type="ECO:0000256" key="11">
    <source>
        <dbReference type="ARBA" id="ARBA00022982"/>
    </source>
</evidence>
<evidence type="ECO:0000313" key="20">
    <source>
        <dbReference type="EMBL" id="KAK7296465.1"/>
    </source>
</evidence>
<evidence type="ECO:0000256" key="7">
    <source>
        <dbReference type="ARBA" id="ARBA00022495"/>
    </source>
</evidence>
<sequence>MLSGTCNCDLFARTKGSFCGNLHEQSSFFDGFSALKQLHGTGILKRRKKKLMMSIYLSRSFPRSNSSLFLCSGKALQSEVLRLGEEMFLVDAGPGTPRICMQDEPTGVPINRATRFENKVGSLDLVAGESLIKKKILERFFIDLVAGESLIKERAAARFNDLVGSTDVVAGEPLLLLPRRFRQNRAWMELNKIWRTNTKVKGFILKKVKGGYSVAIAGFITFLPFRSHNKRRRKKISNDRFTIESINPKRTNIVSESFLLNAMILSVLSSPALVSGLMVARAKNPVHSVLFPIPVFRDTSGLLLLLGLDFSAMIFPVVHIGAIAVSFLFVVMMFHIQIAEIHEEVLRYLPVSGIIGLILWWEMFFILDNETIPLLPTQRNTTSLRYTVYAGKVRSWTNLETLGNLLYTYYFVWFLVPSLILLVAMIGAIVLTMHRTTHGAVKRQDVFRRNAIDFTRTIMRRTTDPLTID</sequence>
<keyword evidence="6" id="KW-0813">Transport</keyword>
<evidence type="ECO:0000256" key="1">
    <source>
        <dbReference type="ARBA" id="ARBA00003257"/>
    </source>
</evidence>
<organism evidence="20 21">
    <name type="scientific">Canavalia gladiata</name>
    <name type="common">Sword bean</name>
    <name type="synonym">Dolichos gladiatus</name>
    <dbReference type="NCBI Taxonomy" id="3824"/>
    <lineage>
        <taxon>Eukaryota</taxon>
        <taxon>Viridiplantae</taxon>
        <taxon>Streptophyta</taxon>
        <taxon>Embryophyta</taxon>
        <taxon>Tracheophyta</taxon>
        <taxon>Spermatophyta</taxon>
        <taxon>Magnoliopsida</taxon>
        <taxon>eudicotyledons</taxon>
        <taxon>Gunneridae</taxon>
        <taxon>Pentapetalae</taxon>
        <taxon>rosids</taxon>
        <taxon>fabids</taxon>
        <taxon>Fabales</taxon>
        <taxon>Fabaceae</taxon>
        <taxon>Papilionoideae</taxon>
        <taxon>50 kb inversion clade</taxon>
        <taxon>NPAAA clade</taxon>
        <taxon>indigoferoid/millettioid clade</taxon>
        <taxon>Phaseoleae</taxon>
        <taxon>Canavalia</taxon>
    </lineage>
</organism>
<name>A0AAN9PET4_CANGL</name>
<keyword evidence="10" id="KW-1278">Translocase</keyword>
<evidence type="ECO:0000256" key="9">
    <source>
        <dbReference type="ARBA" id="ARBA00022692"/>
    </source>
</evidence>
<keyword evidence="11" id="KW-0249">Electron transport</keyword>
<evidence type="ECO:0000256" key="15">
    <source>
        <dbReference type="ARBA" id="ARBA00023128"/>
    </source>
</evidence>